<dbReference type="EMBL" id="MU001501">
    <property type="protein sequence ID" value="KAF2444036.1"/>
    <property type="molecule type" value="Genomic_DNA"/>
</dbReference>
<reference evidence="2" key="1">
    <citation type="journal article" date="2020" name="Stud. Mycol.">
        <title>101 Dothideomycetes genomes: a test case for predicting lifestyles and emergence of pathogens.</title>
        <authorList>
            <person name="Haridas S."/>
            <person name="Albert R."/>
            <person name="Binder M."/>
            <person name="Bloem J."/>
            <person name="Labutti K."/>
            <person name="Salamov A."/>
            <person name="Andreopoulos B."/>
            <person name="Baker S."/>
            <person name="Barry K."/>
            <person name="Bills G."/>
            <person name="Bluhm B."/>
            <person name="Cannon C."/>
            <person name="Castanera R."/>
            <person name="Culley D."/>
            <person name="Daum C."/>
            <person name="Ezra D."/>
            <person name="Gonzalez J."/>
            <person name="Henrissat B."/>
            <person name="Kuo A."/>
            <person name="Liang C."/>
            <person name="Lipzen A."/>
            <person name="Lutzoni F."/>
            <person name="Magnuson J."/>
            <person name="Mondo S."/>
            <person name="Nolan M."/>
            <person name="Ohm R."/>
            <person name="Pangilinan J."/>
            <person name="Park H.-J."/>
            <person name="Ramirez L."/>
            <person name="Alfaro M."/>
            <person name="Sun H."/>
            <person name="Tritt A."/>
            <person name="Yoshinaga Y."/>
            <person name="Zwiers L.-H."/>
            <person name="Turgeon B."/>
            <person name="Goodwin S."/>
            <person name="Spatafora J."/>
            <person name="Crous P."/>
            <person name="Grigoriev I."/>
        </authorList>
    </citation>
    <scope>NUCLEOTIDE SEQUENCE</scope>
    <source>
        <strain evidence="2">CBS 690.94</strain>
    </source>
</reference>
<proteinExistence type="predicted"/>
<dbReference type="Proteomes" id="UP000799764">
    <property type="component" value="Unassembled WGS sequence"/>
</dbReference>
<organism evidence="2 3">
    <name type="scientific">Karstenula rhodostoma CBS 690.94</name>
    <dbReference type="NCBI Taxonomy" id="1392251"/>
    <lineage>
        <taxon>Eukaryota</taxon>
        <taxon>Fungi</taxon>
        <taxon>Dikarya</taxon>
        <taxon>Ascomycota</taxon>
        <taxon>Pezizomycotina</taxon>
        <taxon>Dothideomycetes</taxon>
        <taxon>Pleosporomycetidae</taxon>
        <taxon>Pleosporales</taxon>
        <taxon>Massarineae</taxon>
        <taxon>Didymosphaeriaceae</taxon>
        <taxon>Karstenula</taxon>
    </lineage>
</organism>
<evidence type="ECO:0000256" key="1">
    <source>
        <dbReference type="SAM" id="MobiDB-lite"/>
    </source>
</evidence>
<evidence type="ECO:0000313" key="3">
    <source>
        <dbReference type="Proteomes" id="UP000799764"/>
    </source>
</evidence>
<feature type="region of interest" description="Disordered" evidence="1">
    <location>
        <begin position="79"/>
        <end position="102"/>
    </location>
</feature>
<dbReference type="AlphaFoldDB" id="A0A9P4UBE4"/>
<comment type="caution">
    <text evidence="2">The sequence shown here is derived from an EMBL/GenBank/DDBJ whole genome shotgun (WGS) entry which is preliminary data.</text>
</comment>
<protein>
    <submittedName>
        <fullName evidence="2">Uncharacterized protein</fullName>
    </submittedName>
</protein>
<evidence type="ECO:0000313" key="2">
    <source>
        <dbReference type="EMBL" id="KAF2444036.1"/>
    </source>
</evidence>
<keyword evidence="3" id="KW-1185">Reference proteome</keyword>
<sequence>MHWKVPAHPPHCLDPGLLCLRRCLHSQLSSLPTGTFSSTCYCTSDWQRSRRAAACEQEWGVGGGVDSLPARYHSRPFFSSPRTAPLPGRRSPMSNAGAESLPKSSPYVTAFQKHCSPEEAPPRQVGRHPPPSRKTLFCKASNGHCARPYRTRSRCRVWNIQPPISNVPFRAARISLEGDVLVAPCS</sequence>
<accession>A0A9P4UBE4</accession>
<name>A0A9P4UBE4_9PLEO</name>
<gene>
    <name evidence="2" type="ORF">P171DRAFT_24754</name>
</gene>